<organism evidence="1 2">
    <name type="scientific">Fictibacillus aquaticus</name>
    <dbReference type="NCBI Taxonomy" id="2021314"/>
    <lineage>
        <taxon>Bacteria</taxon>
        <taxon>Bacillati</taxon>
        <taxon>Bacillota</taxon>
        <taxon>Bacilli</taxon>
        <taxon>Bacillales</taxon>
        <taxon>Fictibacillaceae</taxon>
        <taxon>Fictibacillus</taxon>
    </lineage>
</organism>
<comment type="caution">
    <text evidence="1">The sequence shown here is derived from an EMBL/GenBank/DDBJ whole genome shotgun (WGS) entry which is preliminary data.</text>
</comment>
<gene>
    <name evidence="1" type="ORF">CGZ90_04335</name>
</gene>
<dbReference type="PANTHER" id="PTHR37171:SF1">
    <property type="entry name" value="SERINE_THREONINE-PROTEIN KINASE YRZF-RELATED"/>
    <property type="match status" value="1"/>
</dbReference>
<keyword evidence="1" id="KW-0723">Serine/threonine-protein kinase</keyword>
<dbReference type="PANTHER" id="PTHR37171">
    <property type="entry name" value="SERINE/THREONINE-PROTEIN KINASE YRZF-RELATED"/>
    <property type="match status" value="1"/>
</dbReference>
<accession>A0A235FD17</accession>
<dbReference type="InterPro" id="IPR052396">
    <property type="entry name" value="Meiotic_Drive_Suppr_Kinase"/>
</dbReference>
<reference evidence="1 2" key="1">
    <citation type="submission" date="2017-07" db="EMBL/GenBank/DDBJ databases">
        <title>Fictibacillus sp. nov. GDSW-R2A3 Genome sequencing and assembly.</title>
        <authorList>
            <person name="Mayilraj S."/>
        </authorList>
    </citation>
    <scope>NUCLEOTIDE SEQUENCE [LARGE SCALE GENOMIC DNA]</scope>
    <source>
        <strain evidence="1 2">GDSW-R2A3</strain>
    </source>
</reference>
<dbReference type="SUPFAM" id="SSF56112">
    <property type="entry name" value="Protein kinase-like (PK-like)"/>
    <property type="match status" value="1"/>
</dbReference>
<dbReference type="AlphaFoldDB" id="A0A235FD17"/>
<evidence type="ECO:0000313" key="1">
    <source>
        <dbReference type="EMBL" id="OYD59132.1"/>
    </source>
</evidence>
<evidence type="ECO:0000313" key="2">
    <source>
        <dbReference type="Proteomes" id="UP000215059"/>
    </source>
</evidence>
<dbReference type="GO" id="GO:0004674">
    <property type="term" value="F:protein serine/threonine kinase activity"/>
    <property type="evidence" value="ECO:0007669"/>
    <property type="project" value="UniProtKB-KW"/>
</dbReference>
<proteinExistence type="predicted"/>
<dbReference type="RefSeq" id="WP_094251092.1">
    <property type="nucleotide sequence ID" value="NZ_JBHLXL010000001.1"/>
</dbReference>
<name>A0A235FD17_9BACL</name>
<dbReference type="OrthoDB" id="529320at2"/>
<dbReference type="Gene3D" id="1.10.510.10">
    <property type="entry name" value="Transferase(Phosphotransferase) domain 1"/>
    <property type="match status" value="1"/>
</dbReference>
<keyword evidence="1" id="KW-0808">Transferase</keyword>
<dbReference type="Proteomes" id="UP000215059">
    <property type="component" value="Unassembled WGS sequence"/>
</dbReference>
<keyword evidence="2" id="KW-1185">Reference proteome</keyword>
<dbReference type="EMBL" id="NOII01000001">
    <property type="protein sequence ID" value="OYD59132.1"/>
    <property type="molecule type" value="Genomic_DNA"/>
</dbReference>
<keyword evidence="1" id="KW-0418">Kinase</keyword>
<protein>
    <submittedName>
        <fullName evidence="1">Serine/threonine protein kinase</fullName>
    </submittedName>
</protein>
<dbReference type="InterPro" id="IPR011009">
    <property type="entry name" value="Kinase-like_dom_sf"/>
</dbReference>
<sequence length="217" mass="25010">MTEVLQHFIKLAEDLDRSAVIVSSDENDPVAVVSCPDPWRILGCGNYAAVFAHPTYKDYVVKIYGRDVEGIKDEIEVYGRLGSHPAYSECHYYGDRFLILKRIFGTTLFDCVHNGIRIEPKIIEDIDHALEYARKRGLFPHDVHGKNVMVSEGQGVIVDVSDFLIKEDCGKWKDLKLAYNKVYLRSLYRLPLSIPYSILNGVRIGYRWYKMIKRTFD</sequence>